<organism evidence="1 2">
    <name type="scientific">Psilocybe cubensis</name>
    <name type="common">Psychedelic mushroom</name>
    <name type="synonym">Stropharia cubensis</name>
    <dbReference type="NCBI Taxonomy" id="181762"/>
    <lineage>
        <taxon>Eukaryota</taxon>
        <taxon>Fungi</taxon>
        <taxon>Dikarya</taxon>
        <taxon>Basidiomycota</taxon>
        <taxon>Agaricomycotina</taxon>
        <taxon>Agaricomycetes</taxon>
        <taxon>Agaricomycetidae</taxon>
        <taxon>Agaricales</taxon>
        <taxon>Agaricineae</taxon>
        <taxon>Strophariaceae</taxon>
        <taxon>Psilocybe</taxon>
    </lineage>
</organism>
<comment type="caution">
    <text evidence="1">The sequence shown here is derived from an EMBL/GenBank/DDBJ whole genome shotgun (WGS) entry which is preliminary data.</text>
</comment>
<dbReference type="EMBL" id="JAFIQS020000011">
    <property type="protein sequence ID" value="KAH9475752.1"/>
    <property type="molecule type" value="Genomic_DNA"/>
</dbReference>
<gene>
    <name evidence="1" type="ORF">JR316_0011311</name>
</gene>
<protein>
    <submittedName>
        <fullName evidence="1">Uncharacterized protein</fullName>
    </submittedName>
</protein>
<name>A0ACB8GK29_PSICU</name>
<evidence type="ECO:0000313" key="1">
    <source>
        <dbReference type="EMBL" id="KAH9475752.1"/>
    </source>
</evidence>
<proteinExistence type="predicted"/>
<sequence>MSVYLGFEAIEGAFLFEAANHLGKPIRQGANPFALPHDRKFNGAYDSRVSNLFTISSEEDDVFVDLAQA</sequence>
<dbReference type="Proteomes" id="UP000664032">
    <property type="component" value="Unassembled WGS sequence"/>
</dbReference>
<accession>A0ACB8GK29</accession>
<evidence type="ECO:0000313" key="2">
    <source>
        <dbReference type="Proteomes" id="UP000664032"/>
    </source>
</evidence>
<keyword evidence="2" id="KW-1185">Reference proteome</keyword>
<reference evidence="1" key="1">
    <citation type="submission" date="2021-10" db="EMBL/GenBank/DDBJ databases">
        <title>Psilocybe cubensis genome.</title>
        <authorList>
            <person name="Mckernan K.J."/>
            <person name="Crawford S."/>
            <person name="Trippe A."/>
            <person name="Kane L.T."/>
            <person name="Mclaughlin S."/>
        </authorList>
    </citation>
    <scope>NUCLEOTIDE SEQUENCE</scope>
    <source>
        <strain evidence="1">MGC-MH-2018</strain>
    </source>
</reference>